<dbReference type="SUPFAM" id="SSF88713">
    <property type="entry name" value="Glycoside hydrolase/deacetylase"/>
    <property type="match status" value="1"/>
</dbReference>
<comment type="cofactor">
    <cofactor evidence="1">
        <name>Mg(2+)</name>
        <dbReference type="ChEBI" id="CHEBI:18420"/>
    </cofactor>
</comment>
<keyword evidence="3 6" id="KW-0378">Hydrolase</keyword>
<evidence type="ECO:0000256" key="1">
    <source>
        <dbReference type="ARBA" id="ARBA00001946"/>
    </source>
</evidence>
<sequence length="293" mass="31557">MSKTVTAVDTVHEAPQHSSSWRAIALCVDDYGLNDGVNQAVLALAQLGRVQAVSAMVGGPAWRQGAPALRALDGAAVEVGLHLDLTECALDPALRFPLSRLIARAYLGQLDRNALQREIAAQLDAFEHAMGRAPAYVDGHQHVHQLPVVRTLLLAELARRYPQGGLWLRATRSAPRAAHADARTAFKSQVIATLGSRALATLARRQGLRQNACLLGVYDFTGGADGYRARLARWLHAARQGDLLMCHVGLPTTLRDVLAGARQDEFAVIGGPEFGALLEQAKVRLQPMGRLLV</sequence>
<evidence type="ECO:0000313" key="6">
    <source>
        <dbReference type="EMBL" id="SFU72265.1"/>
    </source>
</evidence>
<dbReference type="GO" id="GO:0046872">
    <property type="term" value="F:metal ion binding"/>
    <property type="evidence" value="ECO:0007669"/>
    <property type="project" value="UniProtKB-KW"/>
</dbReference>
<organism evidence="6 7">
    <name type="scientific">Paenacidovorax caeni</name>
    <dbReference type="NCBI Taxonomy" id="343013"/>
    <lineage>
        <taxon>Bacteria</taxon>
        <taxon>Pseudomonadati</taxon>
        <taxon>Pseudomonadota</taxon>
        <taxon>Betaproteobacteria</taxon>
        <taxon>Burkholderiales</taxon>
        <taxon>Comamonadaceae</taxon>
        <taxon>Paenacidovorax</taxon>
    </lineage>
</organism>
<dbReference type="Pfam" id="PF04794">
    <property type="entry name" value="YdjC"/>
    <property type="match status" value="1"/>
</dbReference>
<dbReference type="PANTHER" id="PTHR31609">
    <property type="entry name" value="YDJC DEACETYLASE FAMILY MEMBER"/>
    <property type="match status" value="1"/>
</dbReference>
<evidence type="ECO:0000313" key="7">
    <source>
        <dbReference type="Proteomes" id="UP000183656"/>
    </source>
</evidence>
<accession>A0A1I7IH86</accession>
<keyword evidence="5" id="KW-0119">Carbohydrate metabolism</keyword>
<evidence type="ECO:0000256" key="5">
    <source>
        <dbReference type="ARBA" id="ARBA00023277"/>
    </source>
</evidence>
<dbReference type="InterPro" id="IPR006879">
    <property type="entry name" value="YdjC-like"/>
</dbReference>
<protein>
    <submittedName>
        <fullName evidence="6">Predicted glycoside hydrolase or deacetylase ChbG, UPF0249 family</fullName>
    </submittedName>
</protein>
<dbReference type="OrthoDB" id="5295855at2"/>
<gene>
    <name evidence="6" type="ORF">SAMN04489707_101673</name>
</gene>
<dbReference type="Proteomes" id="UP000183656">
    <property type="component" value="Unassembled WGS sequence"/>
</dbReference>
<dbReference type="PANTHER" id="PTHR31609:SF1">
    <property type="entry name" value="CARBOHYDRATE DEACETYLASE"/>
    <property type="match status" value="1"/>
</dbReference>
<dbReference type="CDD" id="cd10807">
    <property type="entry name" value="YdjC_like_3"/>
    <property type="match status" value="1"/>
</dbReference>
<evidence type="ECO:0000256" key="4">
    <source>
        <dbReference type="ARBA" id="ARBA00022842"/>
    </source>
</evidence>
<dbReference type="GO" id="GO:0019213">
    <property type="term" value="F:deacetylase activity"/>
    <property type="evidence" value="ECO:0007669"/>
    <property type="project" value="TreeGrafter"/>
</dbReference>
<keyword evidence="7" id="KW-1185">Reference proteome</keyword>
<evidence type="ECO:0000256" key="3">
    <source>
        <dbReference type="ARBA" id="ARBA00022801"/>
    </source>
</evidence>
<name>A0A1I7IH86_9BURK</name>
<dbReference type="InterPro" id="IPR011330">
    <property type="entry name" value="Glyco_hydro/deAcase_b/a-brl"/>
</dbReference>
<dbReference type="AlphaFoldDB" id="A0A1I7IH86"/>
<dbReference type="GO" id="GO:0016787">
    <property type="term" value="F:hydrolase activity"/>
    <property type="evidence" value="ECO:0007669"/>
    <property type="project" value="UniProtKB-KW"/>
</dbReference>
<evidence type="ECO:0000256" key="2">
    <source>
        <dbReference type="ARBA" id="ARBA00022723"/>
    </source>
</evidence>
<dbReference type="Gene3D" id="3.20.20.370">
    <property type="entry name" value="Glycoside hydrolase/deacetylase"/>
    <property type="match status" value="1"/>
</dbReference>
<dbReference type="GO" id="GO:0005975">
    <property type="term" value="P:carbohydrate metabolic process"/>
    <property type="evidence" value="ECO:0007669"/>
    <property type="project" value="InterPro"/>
</dbReference>
<keyword evidence="4" id="KW-0460">Magnesium</keyword>
<dbReference type="STRING" id="343013.SAMN04489707_101673"/>
<proteinExistence type="predicted"/>
<keyword evidence="2" id="KW-0479">Metal-binding</keyword>
<dbReference type="RefSeq" id="WP_054257132.1">
    <property type="nucleotide sequence ID" value="NZ_CYIG01000031.1"/>
</dbReference>
<reference evidence="6 7" key="1">
    <citation type="submission" date="2016-10" db="EMBL/GenBank/DDBJ databases">
        <authorList>
            <person name="de Groot N.N."/>
        </authorList>
    </citation>
    <scope>NUCLEOTIDE SEQUENCE [LARGE SCALE GENOMIC DNA]</scope>
    <source>
        <strain evidence="6 7">R-24608</strain>
    </source>
</reference>
<dbReference type="EMBL" id="FPBX01000016">
    <property type="protein sequence ID" value="SFU72265.1"/>
    <property type="molecule type" value="Genomic_DNA"/>
</dbReference>